<dbReference type="AlphaFoldDB" id="A0A0K2BL96"/>
<keyword evidence="11" id="KW-1185">Reference proteome</keyword>
<dbReference type="FunFam" id="3.40.430.10:FF:000001">
    <property type="entry name" value="Dihydrofolate reductase"/>
    <property type="match status" value="1"/>
</dbReference>
<evidence type="ECO:0000256" key="2">
    <source>
        <dbReference type="ARBA" id="ARBA00009539"/>
    </source>
</evidence>
<dbReference type="EMBL" id="CP011787">
    <property type="protein sequence ID" value="AKZ66090.1"/>
    <property type="molecule type" value="Genomic_DNA"/>
</dbReference>
<evidence type="ECO:0000256" key="4">
    <source>
        <dbReference type="ARBA" id="ARBA00022563"/>
    </source>
</evidence>
<dbReference type="PRINTS" id="PR00070">
    <property type="entry name" value="DHFR"/>
</dbReference>
<dbReference type="NCBIfam" id="NF008037">
    <property type="entry name" value="PRK10769.1"/>
    <property type="match status" value="1"/>
</dbReference>
<dbReference type="GO" id="GO:0046654">
    <property type="term" value="P:tetrahydrofolate biosynthetic process"/>
    <property type="evidence" value="ECO:0007669"/>
    <property type="project" value="UniProtKB-UniPathway"/>
</dbReference>
<comment type="function">
    <text evidence="7 8">Key enzyme in folate metabolism. Catalyzes an essential reaction for de novo glycine and purine synthesis, and for DNA precursor synthesis.</text>
</comment>
<dbReference type="OrthoDB" id="9804315at2"/>
<proteinExistence type="inferred from homology"/>
<evidence type="ECO:0000256" key="5">
    <source>
        <dbReference type="ARBA" id="ARBA00022857"/>
    </source>
</evidence>
<dbReference type="InterPro" id="IPR012259">
    <property type="entry name" value="DHFR"/>
</dbReference>
<dbReference type="KEGG" id="bcig:AB162_508"/>
<dbReference type="GO" id="GO:0006730">
    <property type="term" value="P:one-carbon metabolic process"/>
    <property type="evidence" value="ECO:0007669"/>
    <property type="project" value="UniProtKB-KW"/>
</dbReference>
<dbReference type="PANTHER" id="PTHR48069">
    <property type="entry name" value="DIHYDROFOLATE REDUCTASE"/>
    <property type="match status" value="1"/>
</dbReference>
<dbReference type="GO" id="GO:0046655">
    <property type="term" value="P:folic acid metabolic process"/>
    <property type="evidence" value="ECO:0007669"/>
    <property type="project" value="TreeGrafter"/>
</dbReference>
<dbReference type="CDD" id="cd00209">
    <property type="entry name" value="DHFR"/>
    <property type="match status" value="1"/>
</dbReference>
<dbReference type="EC" id="1.5.1.3" evidence="3 8"/>
<dbReference type="PATRIC" id="fig|186490.8.peg.478"/>
<sequence length="164" mass="18798">MIISLIAALTSDNIIGINNTIPWHLSKDLIWFKKHTYNKPVIMGRKTFDSIKKPLYGRRNIVLSRKVITKPTIISSVHWVNNSIQALAAAGNVSEVMVIGGAQVYNIFINQAKKLYLTHINIKVDGDTFFPNYQHDPWRVTFRECHEANININSPSYCFEILER</sequence>
<keyword evidence="4 8" id="KW-0554">One-carbon metabolism</keyword>
<dbReference type="RefSeq" id="WP_053097204.1">
    <property type="nucleotide sequence ID" value="NZ_CP011787.1"/>
</dbReference>
<dbReference type="Proteomes" id="UP000056466">
    <property type="component" value="Chromosome"/>
</dbReference>
<name>A0A0K2BL96_9GAMM</name>
<dbReference type="PROSITE" id="PS51330">
    <property type="entry name" value="DHFR_2"/>
    <property type="match status" value="1"/>
</dbReference>
<evidence type="ECO:0000256" key="8">
    <source>
        <dbReference type="PIRNR" id="PIRNR000194"/>
    </source>
</evidence>
<dbReference type="Gene3D" id="3.40.430.10">
    <property type="entry name" value="Dihydrofolate Reductase, subunit A"/>
    <property type="match status" value="1"/>
</dbReference>
<keyword evidence="5 8" id="KW-0521">NADP</keyword>
<dbReference type="GO" id="GO:0046452">
    <property type="term" value="P:dihydrofolate metabolic process"/>
    <property type="evidence" value="ECO:0007669"/>
    <property type="project" value="TreeGrafter"/>
</dbReference>
<dbReference type="SUPFAM" id="SSF53597">
    <property type="entry name" value="Dihydrofolate reductase-like"/>
    <property type="match status" value="1"/>
</dbReference>
<dbReference type="GO" id="GO:0005829">
    <property type="term" value="C:cytosol"/>
    <property type="evidence" value="ECO:0007669"/>
    <property type="project" value="TreeGrafter"/>
</dbReference>
<evidence type="ECO:0000313" key="11">
    <source>
        <dbReference type="Proteomes" id="UP000056466"/>
    </source>
</evidence>
<accession>A0A0K2BL96</accession>
<dbReference type="GO" id="GO:0070401">
    <property type="term" value="F:NADP+ binding"/>
    <property type="evidence" value="ECO:0007669"/>
    <property type="project" value="UniProtKB-ARBA"/>
</dbReference>
<dbReference type="UniPathway" id="UPA00077">
    <property type="reaction ID" value="UER00158"/>
</dbReference>
<dbReference type="InterPro" id="IPR024072">
    <property type="entry name" value="DHFR-like_dom_sf"/>
</dbReference>
<evidence type="ECO:0000256" key="1">
    <source>
        <dbReference type="ARBA" id="ARBA00004903"/>
    </source>
</evidence>
<dbReference type="GO" id="GO:0004146">
    <property type="term" value="F:dihydrofolate reductase activity"/>
    <property type="evidence" value="ECO:0007669"/>
    <property type="project" value="UniProtKB-EC"/>
</dbReference>
<evidence type="ECO:0000256" key="6">
    <source>
        <dbReference type="ARBA" id="ARBA00023002"/>
    </source>
</evidence>
<evidence type="ECO:0000259" key="9">
    <source>
        <dbReference type="PROSITE" id="PS51330"/>
    </source>
</evidence>
<evidence type="ECO:0000256" key="3">
    <source>
        <dbReference type="ARBA" id="ARBA00012856"/>
    </source>
</evidence>
<comment type="catalytic activity">
    <reaction evidence="8">
        <text>(6S)-5,6,7,8-tetrahydrofolate + NADP(+) = 7,8-dihydrofolate + NADPH + H(+)</text>
        <dbReference type="Rhea" id="RHEA:15009"/>
        <dbReference type="ChEBI" id="CHEBI:15378"/>
        <dbReference type="ChEBI" id="CHEBI:57451"/>
        <dbReference type="ChEBI" id="CHEBI:57453"/>
        <dbReference type="ChEBI" id="CHEBI:57783"/>
        <dbReference type="ChEBI" id="CHEBI:58349"/>
        <dbReference type="EC" id="1.5.1.3"/>
    </reaction>
</comment>
<protein>
    <recommendedName>
        <fullName evidence="3 8">Dihydrofolate reductase</fullName>
        <ecNumber evidence="3 8">1.5.1.3</ecNumber>
    </recommendedName>
</protein>
<dbReference type="PANTHER" id="PTHR48069:SF3">
    <property type="entry name" value="DIHYDROFOLATE REDUCTASE"/>
    <property type="match status" value="1"/>
</dbReference>
<gene>
    <name evidence="10" type="primary">folA</name>
    <name evidence="10" type="ORF">AB162_508</name>
</gene>
<reference evidence="10 11" key="1">
    <citation type="submission" date="2015-06" db="EMBL/GenBank/DDBJ databases">
        <title>Lineage-specific patterns of genome deterioration in obligate symbionts.</title>
        <authorList>
            <person name="Bennett G.M."/>
            <person name="McCutcheon J.P."/>
            <person name="McDonald B.R."/>
            <person name="Moran N.A."/>
        </authorList>
    </citation>
    <scope>NUCLEOTIDE SEQUENCE [LARGE SCALE GENOMIC DNA]</scope>
    <source>
        <strain evidence="10 11">B-GSS</strain>
    </source>
</reference>
<feature type="domain" description="DHFR" evidence="9">
    <location>
        <begin position="2"/>
        <end position="164"/>
    </location>
</feature>
<dbReference type="PIRSF" id="PIRSF000194">
    <property type="entry name" value="DHFR"/>
    <property type="match status" value="1"/>
</dbReference>
<evidence type="ECO:0000313" key="10">
    <source>
        <dbReference type="EMBL" id="AKZ66090.1"/>
    </source>
</evidence>
<organism evidence="10 11">
    <name type="scientific">Candidatus Palibaumannia cicadellinicola</name>
    <dbReference type="NCBI Taxonomy" id="186490"/>
    <lineage>
        <taxon>Bacteria</taxon>
        <taxon>Pseudomonadati</taxon>
        <taxon>Pseudomonadota</taxon>
        <taxon>Gammaproteobacteria</taxon>
        <taxon>Candidatus Palibaumannia</taxon>
    </lineage>
</organism>
<dbReference type="Pfam" id="PF00186">
    <property type="entry name" value="DHFR_1"/>
    <property type="match status" value="1"/>
</dbReference>
<evidence type="ECO:0000256" key="7">
    <source>
        <dbReference type="ARBA" id="ARBA00025067"/>
    </source>
</evidence>
<keyword evidence="6 8" id="KW-0560">Oxidoreductase</keyword>
<dbReference type="InterPro" id="IPR001796">
    <property type="entry name" value="DHFR_dom"/>
</dbReference>
<comment type="similarity">
    <text evidence="2 8">Belongs to the dihydrofolate reductase family.</text>
</comment>
<comment type="pathway">
    <text evidence="1 8">Cofactor biosynthesis; tetrahydrofolate biosynthesis; 5,6,7,8-tetrahydrofolate from 7,8-dihydrofolate: step 1/1.</text>
</comment>